<keyword evidence="3" id="KW-0969">Cilium</keyword>
<dbReference type="PANTHER" id="PTHR28617">
    <property type="entry name" value="CILIA- AND FLAGELLA-ASSOCIATED PROTEIN 77"/>
    <property type="match status" value="1"/>
</dbReference>
<dbReference type="PANTHER" id="PTHR28617:SF1">
    <property type="entry name" value="CILIA- AND FLAGELLA-ASSOCIATED PROTEIN 77"/>
    <property type="match status" value="1"/>
</dbReference>
<dbReference type="InParanoid" id="A0A6P7YCC4"/>
<evidence type="ECO:0000256" key="1">
    <source>
        <dbReference type="SAM" id="MobiDB-lite"/>
    </source>
</evidence>
<reference evidence="3" key="1">
    <citation type="submission" date="2025-08" db="UniProtKB">
        <authorList>
            <consortium name="RefSeq"/>
        </authorList>
    </citation>
    <scope>IDENTIFICATION</scope>
</reference>
<evidence type="ECO:0000313" key="2">
    <source>
        <dbReference type="Proteomes" id="UP000515156"/>
    </source>
</evidence>
<dbReference type="InterPro" id="IPR029147">
    <property type="entry name" value="CFAP77"/>
</dbReference>
<dbReference type="CTD" id="389799"/>
<organism evidence="2 3">
    <name type="scientific">Microcaecilia unicolor</name>
    <dbReference type="NCBI Taxonomy" id="1415580"/>
    <lineage>
        <taxon>Eukaryota</taxon>
        <taxon>Metazoa</taxon>
        <taxon>Chordata</taxon>
        <taxon>Craniata</taxon>
        <taxon>Vertebrata</taxon>
        <taxon>Euteleostomi</taxon>
        <taxon>Amphibia</taxon>
        <taxon>Gymnophiona</taxon>
        <taxon>Siphonopidae</taxon>
        <taxon>Microcaecilia</taxon>
    </lineage>
</organism>
<dbReference type="Pfam" id="PF14825">
    <property type="entry name" value="CFAP77"/>
    <property type="match status" value="1"/>
</dbReference>
<gene>
    <name evidence="3" type="primary">CFAP77</name>
</gene>
<dbReference type="RefSeq" id="XP_030062693.1">
    <property type="nucleotide sequence ID" value="XM_030206833.1"/>
</dbReference>
<dbReference type="FunCoup" id="A0A6P7YCC4">
    <property type="interactions" value="13"/>
</dbReference>
<dbReference type="OrthoDB" id="532484at2759"/>
<keyword evidence="3" id="KW-0966">Cell projection</keyword>
<dbReference type="GeneID" id="115472538"/>
<accession>A0A6P7YCC4</accession>
<dbReference type="Proteomes" id="UP000515156">
    <property type="component" value="Chromosome 6"/>
</dbReference>
<feature type="compositionally biased region" description="Pro residues" evidence="1">
    <location>
        <begin position="77"/>
        <end position="86"/>
    </location>
</feature>
<dbReference type="AlphaFoldDB" id="A0A6P7YCC4"/>
<keyword evidence="3" id="KW-0282">Flagellum</keyword>
<evidence type="ECO:0000313" key="3">
    <source>
        <dbReference type="RefSeq" id="XP_030062693.1"/>
    </source>
</evidence>
<protein>
    <submittedName>
        <fullName evidence="3">Cilia- and flagella-associated protein 77</fullName>
    </submittedName>
</protein>
<sequence>MAEGMTQENTLVVKISFLAGDSFSEPTRLDRMLTLLTELLYRRALLIATQDTIGHEQPTKENISCEGHELSTRTSNPEPPVSVPGPPFRDGYSVSDLLQSDGHHGGFSLQYKALLPCLVDWLVQAPSFEEGGRATDRVLSLRRSLGWIINLEKSRLISSQSLEYLGVIFDSRAELGKTQRKCYKLPGSDFVYGQKNYKRDGGVPEAIGHWHSIEAKALRRQLPRGYIALNREAVKAGLVTVEEQDQFRKAHDIRFNPEGGRFQHRPWQPTEGMTFGISTRPSTPFFDLLEHKYRELWIKQQKQRDEVERLRYKEKIQRKLYNTRTTILRKYQPPLDPAPLWHLPHFKKVGPHLDTFANSDARQKAFSAQHTDGIARKGLNKQGIYTPC</sequence>
<keyword evidence="2" id="KW-1185">Reference proteome</keyword>
<feature type="region of interest" description="Disordered" evidence="1">
    <location>
        <begin position="57"/>
        <end position="86"/>
    </location>
</feature>
<name>A0A6P7YCC4_9AMPH</name>
<proteinExistence type="predicted"/>
<dbReference type="KEGG" id="muo:115472538"/>